<gene>
    <name evidence="1" type="ORF">ABNO82_00215</name>
</gene>
<sequence length="110" mass="14172">MFYYKINKKYRFFFFKKKKKKNIYKNFFFKFYIRINNNKKFNINVFFIKKIKNSILRNNIKNKIKHVIQEYFNLFLLIKKNIYIEFNLFNNFKYILCKKYILLFLKFYLK</sequence>
<proteinExistence type="predicted"/>
<name>A0AAU7QSE7_9FLAO</name>
<protein>
    <submittedName>
        <fullName evidence="1">Uncharacterized protein</fullName>
    </submittedName>
</protein>
<dbReference type="EMBL" id="CP157895">
    <property type="protein sequence ID" value="XBT18530.1"/>
    <property type="molecule type" value="Genomic_DNA"/>
</dbReference>
<dbReference type="AlphaFoldDB" id="A0AAU7QSE7"/>
<evidence type="ECO:0000313" key="1">
    <source>
        <dbReference type="EMBL" id="XBT18530.1"/>
    </source>
</evidence>
<organism evidence="1">
    <name type="scientific">Candidatus Shikimatogenerans sp. Tder</name>
    <dbReference type="NCBI Taxonomy" id="3158566"/>
    <lineage>
        <taxon>Bacteria</taxon>
        <taxon>Pseudomonadati</taxon>
        <taxon>Bacteroidota</taxon>
        <taxon>Flavobacteriia</taxon>
        <taxon>Flavobacteriales</taxon>
        <taxon>Candidatus Shikimatogenerans</taxon>
    </lineage>
</organism>
<accession>A0AAU7QSE7</accession>
<reference evidence="1" key="1">
    <citation type="submission" date="2024-06" db="EMBL/GenBank/DDBJ databases">
        <title>Diversity, functionality, and evolutionary history of bacterial symbionts in false click beetles (Coleoptera, Throscidae).</title>
        <authorList>
            <person name="Wierz J.C."/>
            <person name="Malm H."/>
            <person name="Kaltenpoth M."/>
            <person name="Engl T."/>
        </authorList>
    </citation>
    <scope>NUCLEOTIDE SEQUENCE</scope>
    <source>
        <strain evidence="1">Tder</strain>
    </source>
</reference>